<proteinExistence type="predicted"/>
<keyword evidence="1" id="KW-0326">Glycosidase</keyword>
<protein>
    <submittedName>
        <fullName evidence="1">Chitinase 2</fullName>
        <ecNumber evidence="1">3.2.1.14</ecNumber>
    </submittedName>
</protein>
<evidence type="ECO:0000313" key="1">
    <source>
        <dbReference type="EMBL" id="KAI2384604.1"/>
    </source>
</evidence>
<keyword evidence="1" id="KW-0378">Hydrolase</keyword>
<name>A0ACB8UTE0_9EURO</name>
<sequence length="846" mass="89148">MGPANIFTAAVAAFSLFISSLAYNPSSRSNLVVYWGQGVGQNRLSYFCEKTDYDIIVVGFINVFPDQGPGGWPGSNFGNQCADTYYYTEDNKKTKLLNGCYQIMEDLPKCKALGKTILLSLGGGAVNDFYQIESEKSAVNFADFLWGAFGPVKPDWKGPRPFGNTAVDGFDFDIEKGSSYGYSVMVKRFRYHFAQDSQKKYYISAAPQCIMPDAHLGNAMSNSEFDFIFVQFYNNRPCSLKQWVTSSSSVTYTIDHWVQNILQSGNPSAKLFIGLPASKQASAHDDYLTSQEVNKVMSTYMVKYPKTIGGIMLWEATESEKNKIENVPYAETIKKIMLDCDPIRPTSTVTSLTVTSTTKMSTSSTTQASSTLESSSAQLPTSSVTTETSTSPSVSSSSASETTSTEITKTPSSTGPTSPSWTVTKASSSSVASSSEPASSKTMSTASDSLSIPATLTTSASESMTASTISTSSEMTFSTKSQSASSSAITERPSTSAMTPTSSSVSSTRQSSSSGTSSTRSASSEATLSTHSQSASTTAITGQPSGSVTRSVSSISMEHSSTNDATSGQPSSTQSVSDTNTSTVGMPSSVPTITRQPTRGSTSPSGSSSSSHITTSRPDIPTRSESIPVPSGTDTADPTNTTTPPSLSVTRLPSSPVTKDHTTLTTIITKSYVTICPTGFTTVTATYTTTYCPDTVTPRPTQAPTPGAPLPLPDGWTTIITECQQCAATPTTVTLTVPMKSATLPAPTEKRPVVTVIPIKDSKPSVPEQLTTLSPSRPAVTQKPDGMSPGHVSGSAPVGSDVKARPTGGHTPTLFEGGAMSTRSTGATVKAMIMLLLIGYAALFLV</sequence>
<reference evidence="1" key="1">
    <citation type="journal article" date="2022" name="bioRxiv">
        <title>Population genetic analysis of Ophidiomyces ophidiicola, the causative agent of snake fungal disease, indicates recent introductions to the USA.</title>
        <authorList>
            <person name="Ladner J.T."/>
            <person name="Palmer J.M."/>
            <person name="Ettinger C.L."/>
            <person name="Stajich J.E."/>
            <person name="Farrell T.M."/>
            <person name="Glorioso B.M."/>
            <person name="Lawson B."/>
            <person name="Price S.J."/>
            <person name="Stengle A.G."/>
            <person name="Grear D.A."/>
            <person name="Lorch J.M."/>
        </authorList>
    </citation>
    <scope>NUCLEOTIDE SEQUENCE</scope>
    <source>
        <strain evidence="1">NWHC 24266-5</strain>
    </source>
</reference>
<dbReference type="EC" id="3.2.1.14" evidence="1"/>
<organism evidence="1">
    <name type="scientific">Ophidiomyces ophidiicola</name>
    <dbReference type="NCBI Taxonomy" id="1387563"/>
    <lineage>
        <taxon>Eukaryota</taxon>
        <taxon>Fungi</taxon>
        <taxon>Dikarya</taxon>
        <taxon>Ascomycota</taxon>
        <taxon>Pezizomycotina</taxon>
        <taxon>Eurotiomycetes</taxon>
        <taxon>Eurotiomycetidae</taxon>
        <taxon>Onygenales</taxon>
        <taxon>Onygenaceae</taxon>
        <taxon>Ophidiomyces</taxon>
    </lineage>
</organism>
<gene>
    <name evidence="1" type="primary">CHT2_1</name>
    <name evidence="1" type="ORF">LOY88_004556</name>
</gene>
<comment type="caution">
    <text evidence="1">The sequence shown here is derived from an EMBL/GenBank/DDBJ whole genome shotgun (WGS) entry which is preliminary data.</text>
</comment>
<accession>A0ACB8UTE0</accession>
<dbReference type="EMBL" id="JALBCA010000070">
    <property type="protein sequence ID" value="KAI2384604.1"/>
    <property type="molecule type" value="Genomic_DNA"/>
</dbReference>